<protein>
    <submittedName>
        <fullName evidence="1">Uncharacterized protein</fullName>
    </submittedName>
</protein>
<dbReference type="EMBL" id="JAYMRU010000002">
    <property type="protein sequence ID" value="MEM5398967.1"/>
    <property type="molecule type" value="Genomic_DNA"/>
</dbReference>
<evidence type="ECO:0000313" key="2">
    <source>
        <dbReference type="Proteomes" id="UP001392318"/>
    </source>
</evidence>
<sequence length="67" mass="7519">MTTEHNPGLQALAARVCAGLRRAAARLFREAIPMPRLLGRALLQICKLHFSNTKVKRLRVNFSLHIA</sequence>
<reference evidence="1" key="1">
    <citation type="submission" date="2024-01" db="EMBL/GenBank/DDBJ databases">
        <title>The diversity of rhizobia nodulating Mimosa spp. in eleven states of Brazil covering several biomes is determined by host plant, location, and edaphic factors.</title>
        <authorList>
            <person name="Rouws L."/>
            <person name="Barauna A."/>
            <person name="Beukes C."/>
            <person name="De Faria S.M."/>
            <person name="Gross E."/>
            <person name="Dos Reis Junior F.B."/>
            <person name="Simon M."/>
            <person name="Maluk M."/>
            <person name="Odee D.W."/>
            <person name="Kenicer G."/>
            <person name="Young J.P.W."/>
            <person name="Reis V.M."/>
            <person name="Zilli J."/>
            <person name="James E.K."/>
        </authorList>
    </citation>
    <scope>NUCLEOTIDE SEQUENCE</scope>
    <source>
        <strain evidence="1">JPY452</strain>
    </source>
</reference>
<accession>A0ACC6RBS5</accession>
<keyword evidence="2" id="KW-1185">Reference proteome</keyword>
<organism evidence="1 2">
    <name type="scientific">Paraburkholderia unamae</name>
    <dbReference type="NCBI Taxonomy" id="219649"/>
    <lineage>
        <taxon>Bacteria</taxon>
        <taxon>Pseudomonadati</taxon>
        <taxon>Pseudomonadota</taxon>
        <taxon>Betaproteobacteria</taxon>
        <taxon>Burkholderiales</taxon>
        <taxon>Burkholderiaceae</taxon>
        <taxon>Paraburkholderia</taxon>
    </lineage>
</organism>
<comment type="caution">
    <text evidence="1">The sequence shown here is derived from an EMBL/GenBank/DDBJ whole genome shotgun (WGS) entry which is preliminary data.</text>
</comment>
<proteinExistence type="predicted"/>
<dbReference type="Proteomes" id="UP001392318">
    <property type="component" value="Unassembled WGS sequence"/>
</dbReference>
<evidence type="ECO:0000313" key="1">
    <source>
        <dbReference type="EMBL" id="MEM5398967.1"/>
    </source>
</evidence>
<name>A0ACC6RBS5_9BURK</name>
<gene>
    <name evidence="1" type="ORF">VSR83_02560</name>
</gene>